<protein>
    <submittedName>
        <fullName evidence="13">Fasciclin-like arabinogalactan protein 9</fullName>
    </submittedName>
</protein>
<keyword evidence="14" id="KW-1185">Reference proteome</keyword>
<dbReference type="SUPFAM" id="SSF82153">
    <property type="entry name" value="FAS1 domain"/>
    <property type="match status" value="1"/>
</dbReference>
<keyword evidence="7" id="KW-0472">Membrane</keyword>
<dbReference type="SMART" id="SM00554">
    <property type="entry name" value="FAS1"/>
    <property type="match status" value="1"/>
</dbReference>
<accession>A0ABD1HXQ9</accession>
<organism evidence="13 14">
    <name type="scientific">Salvia divinorum</name>
    <name type="common">Maria pastora</name>
    <name type="synonym">Diviner's sage</name>
    <dbReference type="NCBI Taxonomy" id="28513"/>
    <lineage>
        <taxon>Eukaryota</taxon>
        <taxon>Viridiplantae</taxon>
        <taxon>Streptophyta</taxon>
        <taxon>Embryophyta</taxon>
        <taxon>Tracheophyta</taxon>
        <taxon>Spermatophyta</taxon>
        <taxon>Magnoliopsida</taxon>
        <taxon>eudicotyledons</taxon>
        <taxon>Gunneridae</taxon>
        <taxon>Pentapetalae</taxon>
        <taxon>asterids</taxon>
        <taxon>lamiids</taxon>
        <taxon>Lamiales</taxon>
        <taxon>Lamiaceae</taxon>
        <taxon>Nepetoideae</taxon>
        <taxon>Mentheae</taxon>
        <taxon>Salviinae</taxon>
        <taxon>Salvia</taxon>
        <taxon>Salvia subgen. Calosphace</taxon>
    </lineage>
</organism>
<evidence type="ECO:0000256" key="6">
    <source>
        <dbReference type="ARBA" id="ARBA00022974"/>
    </source>
</evidence>
<feature type="chain" id="PRO_5044762483" evidence="11">
    <location>
        <begin position="26"/>
        <end position="240"/>
    </location>
</feature>
<dbReference type="AlphaFoldDB" id="A0ABD1HXQ9"/>
<proteinExistence type="inferred from homology"/>
<evidence type="ECO:0000256" key="2">
    <source>
        <dbReference type="ARBA" id="ARBA00007843"/>
    </source>
</evidence>
<dbReference type="GO" id="GO:0005886">
    <property type="term" value="C:plasma membrane"/>
    <property type="evidence" value="ECO:0007669"/>
    <property type="project" value="UniProtKB-SubCell"/>
</dbReference>
<dbReference type="InterPro" id="IPR036378">
    <property type="entry name" value="FAS1_dom_sf"/>
</dbReference>
<dbReference type="PROSITE" id="PS50213">
    <property type="entry name" value="FAS1"/>
    <property type="match status" value="1"/>
</dbReference>
<evidence type="ECO:0000256" key="4">
    <source>
        <dbReference type="ARBA" id="ARBA00022622"/>
    </source>
</evidence>
<dbReference type="EMBL" id="JBEAFC010000004">
    <property type="protein sequence ID" value="KAL1560639.1"/>
    <property type="molecule type" value="Genomic_DNA"/>
</dbReference>
<comment type="similarity">
    <text evidence="2">Belongs to the fasciclin-like AGP family.</text>
</comment>
<keyword evidence="3" id="KW-1003">Cell membrane</keyword>
<feature type="signal peptide" evidence="11">
    <location>
        <begin position="1"/>
        <end position="25"/>
    </location>
</feature>
<evidence type="ECO:0000256" key="11">
    <source>
        <dbReference type="SAM" id="SignalP"/>
    </source>
</evidence>
<keyword evidence="6" id="KW-0654">Proteoglycan</keyword>
<dbReference type="GO" id="GO:0098552">
    <property type="term" value="C:side of membrane"/>
    <property type="evidence" value="ECO:0007669"/>
    <property type="project" value="UniProtKB-KW"/>
</dbReference>
<dbReference type="Pfam" id="PF02469">
    <property type="entry name" value="Fasciclin"/>
    <property type="match status" value="1"/>
</dbReference>
<feature type="domain" description="FAS1" evidence="12">
    <location>
        <begin position="36"/>
        <end position="180"/>
    </location>
</feature>
<feature type="region of interest" description="Disordered" evidence="10">
    <location>
        <begin position="185"/>
        <end position="220"/>
    </location>
</feature>
<evidence type="ECO:0000256" key="10">
    <source>
        <dbReference type="SAM" id="MobiDB-lite"/>
    </source>
</evidence>
<keyword evidence="5 11" id="KW-0732">Signal</keyword>
<gene>
    <name evidence="13" type="ORF">AAHA92_10828</name>
</gene>
<evidence type="ECO:0000256" key="7">
    <source>
        <dbReference type="ARBA" id="ARBA00023136"/>
    </source>
</evidence>
<evidence type="ECO:0000313" key="14">
    <source>
        <dbReference type="Proteomes" id="UP001567538"/>
    </source>
</evidence>
<dbReference type="FunFam" id="2.30.180.10:FF:000006">
    <property type="entry name" value="Fasciclin-like arabinogalactan protein 11"/>
    <property type="match status" value="1"/>
</dbReference>
<dbReference type="InterPro" id="IPR045003">
    <property type="entry name" value="FLA_A"/>
</dbReference>
<evidence type="ECO:0000256" key="1">
    <source>
        <dbReference type="ARBA" id="ARBA00004609"/>
    </source>
</evidence>
<evidence type="ECO:0000256" key="9">
    <source>
        <dbReference type="ARBA" id="ARBA00024686"/>
    </source>
</evidence>
<dbReference type="InterPro" id="IPR000782">
    <property type="entry name" value="FAS1_domain"/>
</dbReference>
<dbReference type="PANTHER" id="PTHR32077">
    <property type="entry name" value="FASCICLIN-LIKE ARABINOGALACTAN PROTEIN"/>
    <property type="match status" value="1"/>
</dbReference>
<evidence type="ECO:0000256" key="3">
    <source>
        <dbReference type="ARBA" id="ARBA00022475"/>
    </source>
</evidence>
<dbReference type="Gene3D" id="2.30.180.10">
    <property type="entry name" value="FAS1 domain"/>
    <property type="match status" value="1"/>
</dbReference>
<keyword evidence="4" id="KW-0449">Lipoprotein</keyword>
<reference evidence="13 14" key="1">
    <citation type="submission" date="2024-06" db="EMBL/GenBank/DDBJ databases">
        <title>A chromosome level genome sequence of Diviner's sage (Salvia divinorum).</title>
        <authorList>
            <person name="Ford S.A."/>
            <person name="Ro D.-K."/>
            <person name="Ness R.W."/>
            <person name="Phillips M.A."/>
        </authorList>
    </citation>
    <scope>NUCLEOTIDE SEQUENCE [LARGE SCALE GENOMIC DNA]</scope>
    <source>
        <strain evidence="13">SAF-2024a</strain>
        <tissue evidence="13">Leaf</tissue>
    </source>
</reference>
<sequence>MSPPPSSSVLLLLLPFLLIASSAQAQSAPAPTPSGPINITAILEKEGQYTRFIQLLNVTQAGDQLNNQVNNSHDGMTLFAPTDNAFQNLPPGALNNLSPQQQVQLVQNHICPKYYSLADLLSVSNPVRTLTTGQKGGVFGLNITAQNNQVNVSTGAVEVPVYNAVRKGFPLSVFQVDKVLMPRFDDGGDDKAPSGAPTAKGGVADGGDATAPSTQSPAGSGAGRIGLVSAFWVMCMGLVL</sequence>
<evidence type="ECO:0000256" key="8">
    <source>
        <dbReference type="ARBA" id="ARBA00023180"/>
    </source>
</evidence>
<dbReference type="Proteomes" id="UP001567538">
    <property type="component" value="Unassembled WGS sequence"/>
</dbReference>
<evidence type="ECO:0000313" key="13">
    <source>
        <dbReference type="EMBL" id="KAL1560639.1"/>
    </source>
</evidence>
<dbReference type="PANTHER" id="PTHR32077:SF54">
    <property type="entry name" value="FASCICLIN-LIKE ARABINOGALACTAN PROTEIN 13-RELATED"/>
    <property type="match status" value="1"/>
</dbReference>
<evidence type="ECO:0000256" key="5">
    <source>
        <dbReference type="ARBA" id="ARBA00022729"/>
    </source>
</evidence>
<evidence type="ECO:0000259" key="12">
    <source>
        <dbReference type="PROSITE" id="PS50213"/>
    </source>
</evidence>
<keyword evidence="4" id="KW-0336">GPI-anchor</keyword>
<dbReference type="GO" id="GO:0009834">
    <property type="term" value="P:plant-type secondary cell wall biogenesis"/>
    <property type="evidence" value="ECO:0007669"/>
    <property type="project" value="UniProtKB-ARBA"/>
</dbReference>
<name>A0ABD1HXQ9_SALDI</name>
<keyword evidence="8" id="KW-0325">Glycoprotein</keyword>
<comment type="caution">
    <text evidence="13">The sequence shown here is derived from an EMBL/GenBank/DDBJ whole genome shotgun (WGS) entry which is preliminary data.</text>
</comment>
<comment type="subcellular location">
    <subcellularLocation>
        <location evidence="1">Cell membrane</location>
        <topology evidence="1">Lipid-anchor</topology>
        <topology evidence="1">GPI-anchor</topology>
    </subcellularLocation>
</comment>
<comment type="function">
    <text evidence="9">May be a cell surface adhesion protein.</text>
</comment>